<reference evidence="3" key="1">
    <citation type="submission" date="2010-08" db="EMBL/GenBank/DDBJ databases">
        <authorList>
            <consortium name="Caenorhabditis japonica Sequencing Consortium"/>
            <person name="Wilson R.K."/>
        </authorList>
    </citation>
    <scope>NUCLEOTIDE SEQUENCE [LARGE SCALE GENOMIC DNA]</scope>
    <source>
        <strain evidence="3">DF5081</strain>
    </source>
</reference>
<evidence type="ECO:0000313" key="3">
    <source>
        <dbReference type="Proteomes" id="UP000005237"/>
    </source>
</evidence>
<proteinExistence type="predicted"/>
<accession>A0A8R1ET56</accession>
<keyword evidence="3" id="KW-1185">Reference proteome</keyword>
<name>A0A8R1ET56_CAEJA</name>
<reference evidence="2" key="2">
    <citation type="submission" date="2022-06" db="UniProtKB">
        <authorList>
            <consortium name="EnsemblMetazoa"/>
        </authorList>
    </citation>
    <scope>IDENTIFICATION</scope>
    <source>
        <strain evidence="2">DF5081</strain>
    </source>
</reference>
<feature type="signal peptide" evidence="1">
    <location>
        <begin position="1"/>
        <end position="28"/>
    </location>
</feature>
<organism evidence="2 3">
    <name type="scientific">Caenorhabditis japonica</name>
    <dbReference type="NCBI Taxonomy" id="281687"/>
    <lineage>
        <taxon>Eukaryota</taxon>
        <taxon>Metazoa</taxon>
        <taxon>Ecdysozoa</taxon>
        <taxon>Nematoda</taxon>
        <taxon>Chromadorea</taxon>
        <taxon>Rhabditida</taxon>
        <taxon>Rhabditina</taxon>
        <taxon>Rhabditomorpha</taxon>
        <taxon>Rhabditoidea</taxon>
        <taxon>Rhabditidae</taxon>
        <taxon>Peloderinae</taxon>
        <taxon>Caenorhabditis</taxon>
    </lineage>
</organism>
<evidence type="ECO:0000256" key="1">
    <source>
        <dbReference type="SAM" id="SignalP"/>
    </source>
</evidence>
<dbReference type="EnsemblMetazoa" id="CJA39801.1">
    <property type="protein sequence ID" value="CJA39801.1"/>
    <property type="gene ID" value="WBGene00215649"/>
</dbReference>
<dbReference type="Proteomes" id="UP000005237">
    <property type="component" value="Unassembled WGS sequence"/>
</dbReference>
<protein>
    <submittedName>
        <fullName evidence="2">Uncharacterized protein</fullName>
    </submittedName>
</protein>
<feature type="chain" id="PRO_5035795431" evidence="1">
    <location>
        <begin position="29"/>
        <end position="68"/>
    </location>
</feature>
<keyword evidence="1" id="KW-0732">Signal</keyword>
<dbReference type="AlphaFoldDB" id="A0A8R1ET56"/>
<sequence length="68" mass="7996">MEQKRPVSQMHTCLVFLTFLWLTSPIQSLLSLPYVSQIPRITEEDNYPYTSFLDASREKNWNENMSIG</sequence>
<evidence type="ECO:0000313" key="2">
    <source>
        <dbReference type="EnsemblMetazoa" id="CJA39801.1"/>
    </source>
</evidence>